<evidence type="ECO:0000256" key="1">
    <source>
        <dbReference type="SAM" id="MobiDB-lite"/>
    </source>
</evidence>
<keyword evidence="3" id="KW-1185">Reference proteome</keyword>
<feature type="compositionally biased region" description="Low complexity" evidence="1">
    <location>
        <begin position="40"/>
        <end position="51"/>
    </location>
</feature>
<evidence type="ECO:0000313" key="3">
    <source>
        <dbReference type="Proteomes" id="UP000593567"/>
    </source>
</evidence>
<proteinExistence type="predicted"/>
<feature type="compositionally biased region" description="Low complexity" evidence="1">
    <location>
        <begin position="70"/>
        <end position="105"/>
    </location>
</feature>
<accession>A0A7J7JR80</accession>
<feature type="region of interest" description="Disordered" evidence="1">
    <location>
        <begin position="301"/>
        <end position="367"/>
    </location>
</feature>
<sequence length="367" mass="39124">MSLSNRKVLVIVKVLVIGNSHIYQKKLANTSSTLTATIESSSWGTTSSKWSSAEKRDQPVPELSTDDESSSSSDGSLPKYKSAPQAVQKQQPSSSVVKQSPISPVSEPPAKRSTGPGSEGSKQNSVWNTVEDDVDQGGFTPSATKPSQRPIQLPGVDTRAGTEEGSDWDEDDLSELEDIGNGATSASILRASTDSTIRDRAALIESQLMVLNFGHNAYIVACYGTKVTVPLVNGKLYMLLREENLLFSKNCWKKRESSGWWINTLTVPTEVTSLSNQTAESEEEDSLEAELAAHTTTNTYSSRQWGQGSAANTLSASGKQGSSSLAPSGEKASSVTSENVSLTTVTGTAQKGDSGSDWSDDIDLCDL</sequence>
<evidence type="ECO:0000313" key="2">
    <source>
        <dbReference type="EMBL" id="KAF6028171.1"/>
    </source>
</evidence>
<reference evidence="2" key="1">
    <citation type="submission" date="2020-06" db="EMBL/GenBank/DDBJ databases">
        <title>Draft genome of Bugula neritina, a colonial animal packing powerful symbionts and potential medicines.</title>
        <authorList>
            <person name="Rayko M."/>
        </authorList>
    </citation>
    <scope>NUCLEOTIDE SEQUENCE [LARGE SCALE GENOMIC DNA]</scope>
    <source>
        <strain evidence="2">Kwan_BN1</strain>
    </source>
</reference>
<dbReference type="Proteomes" id="UP000593567">
    <property type="component" value="Unassembled WGS sequence"/>
</dbReference>
<feature type="compositionally biased region" description="Polar residues" evidence="1">
    <location>
        <begin position="301"/>
        <end position="351"/>
    </location>
</feature>
<dbReference type="AlphaFoldDB" id="A0A7J7JR80"/>
<comment type="caution">
    <text evidence="2">The sequence shown here is derived from an EMBL/GenBank/DDBJ whole genome shotgun (WGS) entry which is preliminary data.</text>
</comment>
<name>A0A7J7JR80_BUGNE</name>
<organism evidence="2 3">
    <name type="scientific">Bugula neritina</name>
    <name type="common">Brown bryozoan</name>
    <name type="synonym">Sertularia neritina</name>
    <dbReference type="NCBI Taxonomy" id="10212"/>
    <lineage>
        <taxon>Eukaryota</taxon>
        <taxon>Metazoa</taxon>
        <taxon>Spiralia</taxon>
        <taxon>Lophotrochozoa</taxon>
        <taxon>Bryozoa</taxon>
        <taxon>Gymnolaemata</taxon>
        <taxon>Cheilostomatida</taxon>
        <taxon>Flustrina</taxon>
        <taxon>Buguloidea</taxon>
        <taxon>Bugulidae</taxon>
        <taxon>Bugula</taxon>
    </lineage>
</organism>
<gene>
    <name evidence="2" type="ORF">EB796_013522</name>
</gene>
<feature type="compositionally biased region" description="Acidic residues" evidence="1">
    <location>
        <begin position="358"/>
        <end position="367"/>
    </location>
</feature>
<protein>
    <submittedName>
        <fullName evidence="2">Uncharacterized protein</fullName>
    </submittedName>
</protein>
<dbReference type="EMBL" id="VXIV02001982">
    <property type="protein sequence ID" value="KAF6028171.1"/>
    <property type="molecule type" value="Genomic_DNA"/>
</dbReference>
<feature type="region of interest" description="Disordered" evidence="1">
    <location>
        <begin position="38"/>
        <end position="170"/>
    </location>
</feature>
<feature type="compositionally biased region" description="Polar residues" evidence="1">
    <location>
        <begin position="139"/>
        <end position="150"/>
    </location>
</feature>